<evidence type="ECO:0000313" key="3">
    <source>
        <dbReference type="EMBL" id="MDK2062750.1"/>
    </source>
</evidence>
<dbReference type="EMBL" id="JAQTJH010000012">
    <property type="protein sequence ID" value="MDK2062750.1"/>
    <property type="molecule type" value="Genomic_DNA"/>
</dbReference>
<organism evidence="3 4">
    <name type="scientific">Aliarcobacter butzleri</name>
    <dbReference type="NCBI Taxonomy" id="28197"/>
    <lineage>
        <taxon>Bacteria</taxon>
        <taxon>Pseudomonadati</taxon>
        <taxon>Campylobacterota</taxon>
        <taxon>Epsilonproteobacteria</taxon>
        <taxon>Campylobacterales</taxon>
        <taxon>Arcobacteraceae</taxon>
        <taxon>Aliarcobacter</taxon>
    </lineage>
</organism>
<comment type="caution">
    <text evidence="3">The sequence shown here is derived from an EMBL/GenBank/DDBJ whole genome shotgun (WGS) entry which is preliminary data.</text>
</comment>
<name>A0AAW6VQ35_9BACT</name>
<keyword evidence="1" id="KW-0175">Coiled coil</keyword>
<evidence type="ECO:0000259" key="2">
    <source>
        <dbReference type="Pfam" id="PF10979"/>
    </source>
</evidence>
<dbReference type="RefSeq" id="WP_284074916.1">
    <property type="nucleotide sequence ID" value="NZ_JAQTJH010000012.1"/>
</dbReference>
<accession>A0AAW6VQ35</accession>
<proteinExistence type="predicted"/>
<reference evidence="3" key="2">
    <citation type="submission" date="2023-02" db="EMBL/GenBank/DDBJ databases">
        <authorList>
            <person name="Concha-Toloza M."/>
            <person name="Lopez-Cantillo M."/>
            <person name="Molina-Mora J."/>
            <person name="Collado L."/>
        </authorList>
    </citation>
    <scope>NUCLEOTIDE SEQUENCE</scope>
    <source>
        <strain evidence="3">FR1p273A</strain>
    </source>
</reference>
<protein>
    <submittedName>
        <fullName evidence="3">DUF2786 domain-containing protein</fullName>
    </submittedName>
</protein>
<feature type="coiled-coil region" evidence="1">
    <location>
        <begin position="104"/>
        <end position="131"/>
    </location>
</feature>
<dbReference type="InterPro" id="IPR024498">
    <property type="entry name" value="DUF2786"/>
</dbReference>
<reference evidence="3" key="1">
    <citation type="journal article" date="2023" name="Antibiotics">
        <title>Genomic Characterization of Antibiotic-Resistant Campylobacterales Isolated from Chilean Poultry Meat.</title>
        <authorList>
            <person name="Concha-Toloza M."/>
            <person name="Lopez-Cantillo M."/>
            <person name="Molina-Mora J.A."/>
            <person name="Collado L."/>
        </authorList>
    </citation>
    <scope>NUCLEOTIDE SEQUENCE</scope>
    <source>
        <strain evidence="3">FR1p273A</strain>
    </source>
</reference>
<feature type="domain" description="DUF2786" evidence="2">
    <location>
        <begin position="4"/>
        <end position="37"/>
    </location>
</feature>
<dbReference type="Pfam" id="PF10979">
    <property type="entry name" value="DUF2786"/>
    <property type="match status" value="1"/>
</dbReference>
<evidence type="ECO:0000313" key="4">
    <source>
        <dbReference type="Proteomes" id="UP001237843"/>
    </source>
</evidence>
<evidence type="ECO:0000256" key="1">
    <source>
        <dbReference type="SAM" id="Coils"/>
    </source>
</evidence>
<dbReference type="AlphaFoldDB" id="A0AAW6VQ35"/>
<sequence length="135" mass="16027">MSEKIKDKIEKLLNLSMSDNEHEAALSLLRTLKLMNEQKFNYQDIVYYTDNGKDINKATFSEYWENGFSYIKKQGNSFLIETKQLFDSEMNLLLHLFKEKIKSINSSKRLIEKLQNDLPILNQELIELEKRISKF</sequence>
<gene>
    <name evidence="3" type="ORF">PT520_09500</name>
</gene>
<dbReference type="Proteomes" id="UP001237843">
    <property type="component" value="Unassembled WGS sequence"/>
</dbReference>